<keyword evidence="3" id="KW-0732">Signal</keyword>
<gene>
    <name evidence="4" type="ORF">SELO1098_LOCUS32647</name>
    <name evidence="5" type="ORF">SELO1098_LOCUS32648</name>
</gene>
<comment type="similarity">
    <text evidence="1 2">Belongs to the RNase T2 family.</text>
</comment>
<protein>
    <submittedName>
        <fullName evidence="4">Uncharacterized protein</fullName>
    </submittedName>
</protein>
<dbReference type="GO" id="GO:0006401">
    <property type="term" value="P:RNA catabolic process"/>
    <property type="evidence" value="ECO:0007669"/>
    <property type="project" value="TreeGrafter"/>
</dbReference>
<dbReference type="Pfam" id="PF00445">
    <property type="entry name" value="Ribonuclease_T2"/>
    <property type="match status" value="1"/>
</dbReference>
<dbReference type="InterPro" id="IPR018188">
    <property type="entry name" value="RNase_T2_His_AS_1"/>
</dbReference>
<dbReference type="InterPro" id="IPR001568">
    <property type="entry name" value="RNase_T2-like"/>
</dbReference>
<evidence type="ECO:0000313" key="4">
    <source>
        <dbReference type="EMBL" id="CAE0303789.1"/>
    </source>
</evidence>
<dbReference type="GO" id="GO:0005576">
    <property type="term" value="C:extracellular region"/>
    <property type="evidence" value="ECO:0007669"/>
    <property type="project" value="TreeGrafter"/>
</dbReference>
<evidence type="ECO:0000256" key="2">
    <source>
        <dbReference type="RuleBase" id="RU004328"/>
    </source>
</evidence>
<evidence type="ECO:0000256" key="3">
    <source>
        <dbReference type="SAM" id="SignalP"/>
    </source>
</evidence>
<proteinExistence type="inferred from homology"/>
<dbReference type="PROSITE" id="PS00531">
    <property type="entry name" value="RNASE_T2_2"/>
    <property type="match status" value="1"/>
</dbReference>
<feature type="signal peptide" evidence="3">
    <location>
        <begin position="1"/>
        <end position="17"/>
    </location>
</feature>
<accession>A0A7S3HT29</accession>
<dbReference type="PANTHER" id="PTHR11240">
    <property type="entry name" value="RIBONUCLEASE T2"/>
    <property type="match status" value="1"/>
</dbReference>
<dbReference type="EMBL" id="HBIC01063677">
    <property type="protein sequence ID" value="CAE0303790.1"/>
    <property type="molecule type" value="Transcribed_RNA"/>
</dbReference>
<dbReference type="AlphaFoldDB" id="A0A7S3HT29"/>
<dbReference type="SUPFAM" id="SSF55895">
    <property type="entry name" value="Ribonuclease Rh-like"/>
    <property type="match status" value="1"/>
</dbReference>
<dbReference type="Gene3D" id="3.90.730.10">
    <property type="entry name" value="Ribonuclease T2-like"/>
    <property type="match status" value="1"/>
</dbReference>
<reference evidence="4" key="1">
    <citation type="submission" date="2021-01" db="EMBL/GenBank/DDBJ databases">
        <authorList>
            <person name="Corre E."/>
            <person name="Pelletier E."/>
            <person name="Niang G."/>
            <person name="Scheremetjew M."/>
            <person name="Finn R."/>
            <person name="Kale V."/>
            <person name="Holt S."/>
            <person name="Cochrane G."/>
            <person name="Meng A."/>
            <person name="Brown T."/>
            <person name="Cohen L."/>
        </authorList>
    </citation>
    <scope>NUCLEOTIDE SEQUENCE</scope>
    <source>
        <strain evidence="4">CCAP 955/1</strain>
    </source>
</reference>
<dbReference type="GO" id="GO:0033897">
    <property type="term" value="F:ribonuclease T2 activity"/>
    <property type="evidence" value="ECO:0007669"/>
    <property type="project" value="InterPro"/>
</dbReference>
<dbReference type="EMBL" id="HBIC01063676">
    <property type="protein sequence ID" value="CAE0303789.1"/>
    <property type="molecule type" value="Transcribed_RNA"/>
</dbReference>
<dbReference type="PANTHER" id="PTHR11240:SF22">
    <property type="entry name" value="RIBONUCLEASE T2"/>
    <property type="match status" value="1"/>
</dbReference>
<name>A0A7S3HT29_9STRA</name>
<dbReference type="CDD" id="cd00374">
    <property type="entry name" value="RNase_T2"/>
    <property type="match status" value="1"/>
</dbReference>
<dbReference type="InterPro" id="IPR033130">
    <property type="entry name" value="RNase_T2_His_AS_2"/>
</dbReference>
<evidence type="ECO:0000256" key="1">
    <source>
        <dbReference type="ARBA" id="ARBA00007469"/>
    </source>
</evidence>
<dbReference type="PROSITE" id="PS00530">
    <property type="entry name" value="RNASE_T2_1"/>
    <property type="match status" value="1"/>
</dbReference>
<organism evidence="4">
    <name type="scientific">Spumella elongata</name>
    <dbReference type="NCBI Taxonomy" id="89044"/>
    <lineage>
        <taxon>Eukaryota</taxon>
        <taxon>Sar</taxon>
        <taxon>Stramenopiles</taxon>
        <taxon>Ochrophyta</taxon>
        <taxon>Chrysophyceae</taxon>
        <taxon>Chromulinales</taxon>
        <taxon>Chromulinaceae</taxon>
        <taxon>Spumella</taxon>
    </lineage>
</organism>
<evidence type="ECO:0000313" key="5">
    <source>
        <dbReference type="EMBL" id="CAE0303790.1"/>
    </source>
</evidence>
<feature type="chain" id="PRO_5036212141" evidence="3">
    <location>
        <begin position="18"/>
        <end position="224"/>
    </location>
</feature>
<dbReference type="GO" id="GO:0003723">
    <property type="term" value="F:RNA binding"/>
    <property type="evidence" value="ECO:0007669"/>
    <property type="project" value="InterPro"/>
</dbReference>
<sequence>MLVLLVAVLAFANGVQGALNATMTGDMYVFAYTWTPQYCYGTSYPGCKDPQPYWGDHFTMHGLWPEYSTGGYPQTCTKEPYDKASADYVGWDDMTKYWPEVEYNPSDPNYTQFWDHEWTKHGTCTGLSQNDYFQTTINLIKSFGTPDSLIKAADAKTTLSASTLRNDMGGASYAVLQCSGGKYLSGVYTCWNQENGIPTKQTACPKDVQSSDSCTSSTLSIETF</sequence>
<dbReference type="InterPro" id="IPR036430">
    <property type="entry name" value="RNase_T2-like_sf"/>
</dbReference>